<dbReference type="EC" id="2.1.1.199" evidence="7"/>
<feature type="binding site" evidence="7">
    <location>
        <position position="99"/>
    </location>
    <ligand>
        <name>S-adenosyl-L-methionine</name>
        <dbReference type="ChEBI" id="CHEBI:59789"/>
    </ligand>
</feature>
<dbReference type="SUPFAM" id="SSF53335">
    <property type="entry name" value="S-adenosyl-L-methionine-dependent methyltransferases"/>
    <property type="match status" value="1"/>
</dbReference>
<gene>
    <name evidence="7" type="primary">rsmH</name>
    <name evidence="8" type="ORF">SAMN05192585_10420</name>
</gene>
<dbReference type="GO" id="GO:0070475">
    <property type="term" value="P:rRNA base methylation"/>
    <property type="evidence" value="ECO:0007669"/>
    <property type="project" value="UniProtKB-UniRule"/>
</dbReference>
<evidence type="ECO:0000256" key="5">
    <source>
        <dbReference type="ARBA" id="ARBA00022679"/>
    </source>
</evidence>
<comment type="subcellular location">
    <subcellularLocation>
        <location evidence="7">Cytoplasm</location>
    </subcellularLocation>
</comment>
<organism evidence="8 9">
    <name type="scientific">Acetanaerobacterium elongatum</name>
    <dbReference type="NCBI Taxonomy" id="258515"/>
    <lineage>
        <taxon>Bacteria</taxon>
        <taxon>Bacillati</taxon>
        <taxon>Bacillota</taxon>
        <taxon>Clostridia</taxon>
        <taxon>Eubacteriales</taxon>
        <taxon>Oscillospiraceae</taxon>
        <taxon>Acetanaerobacterium</taxon>
    </lineage>
</organism>
<dbReference type="Proteomes" id="UP000199182">
    <property type="component" value="Unassembled WGS sequence"/>
</dbReference>
<dbReference type="NCBIfam" id="TIGR00006">
    <property type="entry name" value="16S rRNA (cytosine(1402)-N(4))-methyltransferase RsmH"/>
    <property type="match status" value="1"/>
</dbReference>
<comment type="similarity">
    <text evidence="1 7">Belongs to the methyltransferase superfamily. RsmH family.</text>
</comment>
<evidence type="ECO:0000256" key="4">
    <source>
        <dbReference type="ARBA" id="ARBA00022603"/>
    </source>
</evidence>
<dbReference type="STRING" id="258515.SAMN05192585_10420"/>
<dbReference type="Gene3D" id="1.10.150.170">
    <property type="entry name" value="Putative methyltransferase TM0872, insert domain"/>
    <property type="match status" value="1"/>
</dbReference>
<evidence type="ECO:0000313" key="8">
    <source>
        <dbReference type="EMBL" id="SDM72111.1"/>
    </source>
</evidence>
<dbReference type="Gene3D" id="3.40.50.150">
    <property type="entry name" value="Vaccinia Virus protein VP39"/>
    <property type="match status" value="1"/>
</dbReference>
<dbReference type="InterPro" id="IPR029063">
    <property type="entry name" value="SAM-dependent_MTases_sf"/>
</dbReference>
<dbReference type="GO" id="GO:0071424">
    <property type="term" value="F:rRNA (cytosine-N4-)-methyltransferase activity"/>
    <property type="evidence" value="ECO:0007669"/>
    <property type="project" value="UniProtKB-UniRule"/>
</dbReference>
<keyword evidence="3 7" id="KW-0698">rRNA processing</keyword>
<dbReference type="GO" id="GO:0005737">
    <property type="term" value="C:cytoplasm"/>
    <property type="evidence" value="ECO:0007669"/>
    <property type="project" value="UniProtKB-SubCell"/>
</dbReference>
<comment type="catalytic activity">
    <reaction evidence="7">
        <text>cytidine(1402) in 16S rRNA + S-adenosyl-L-methionine = N(4)-methylcytidine(1402) in 16S rRNA + S-adenosyl-L-homocysteine + H(+)</text>
        <dbReference type="Rhea" id="RHEA:42928"/>
        <dbReference type="Rhea" id="RHEA-COMP:10286"/>
        <dbReference type="Rhea" id="RHEA-COMP:10287"/>
        <dbReference type="ChEBI" id="CHEBI:15378"/>
        <dbReference type="ChEBI" id="CHEBI:57856"/>
        <dbReference type="ChEBI" id="CHEBI:59789"/>
        <dbReference type="ChEBI" id="CHEBI:74506"/>
        <dbReference type="ChEBI" id="CHEBI:82748"/>
        <dbReference type="EC" id="2.1.1.199"/>
    </reaction>
</comment>
<feature type="binding site" evidence="7">
    <location>
        <position position="78"/>
    </location>
    <ligand>
        <name>S-adenosyl-L-methionine</name>
        <dbReference type="ChEBI" id="CHEBI:59789"/>
    </ligand>
</feature>
<feature type="binding site" evidence="7">
    <location>
        <begin position="33"/>
        <end position="35"/>
    </location>
    <ligand>
        <name>S-adenosyl-L-methionine</name>
        <dbReference type="ChEBI" id="CHEBI:59789"/>
    </ligand>
</feature>
<dbReference type="RefSeq" id="WP_092637932.1">
    <property type="nucleotide sequence ID" value="NZ_FNID01000004.1"/>
</dbReference>
<accession>A0A1G9VJ95</accession>
<proteinExistence type="inferred from homology"/>
<evidence type="ECO:0000256" key="7">
    <source>
        <dbReference type="HAMAP-Rule" id="MF_01007"/>
    </source>
</evidence>
<dbReference type="HAMAP" id="MF_01007">
    <property type="entry name" value="16SrRNA_methyltr_H"/>
    <property type="match status" value="1"/>
</dbReference>
<feature type="binding site" evidence="7">
    <location>
        <position position="52"/>
    </location>
    <ligand>
        <name>S-adenosyl-L-methionine</name>
        <dbReference type="ChEBI" id="CHEBI:59789"/>
    </ligand>
</feature>
<comment type="function">
    <text evidence="7">Specifically methylates the N4 position of cytidine in position 1402 (C1402) of 16S rRNA.</text>
</comment>
<evidence type="ECO:0000313" key="9">
    <source>
        <dbReference type="Proteomes" id="UP000199182"/>
    </source>
</evidence>
<keyword evidence="9" id="KW-1185">Reference proteome</keyword>
<evidence type="ECO:0000256" key="6">
    <source>
        <dbReference type="ARBA" id="ARBA00022691"/>
    </source>
</evidence>
<dbReference type="EMBL" id="FNID01000004">
    <property type="protein sequence ID" value="SDM72111.1"/>
    <property type="molecule type" value="Genomic_DNA"/>
</dbReference>
<dbReference type="InterPro" id="IPR002903">
    <property type="entry name" value="RsmH"/>
</dbReference>
<reference evidence="8 9" key="1">
    <citation type="submission" date="2016-10" db="EMBL/GenBank/DDBJ databases">
        <authorList>
            <person name="de Groot N.N."/>
        </authorList>
    </citation>
    <scope>NUCLEOTIDE SEQUENCE [LARGE SCALE GENOMIC DNA]</scope>
    <source>
        <strain evidence="8 9">CGMCC 1.5012</strain>
    </source>
</reference>
<name>A0A1G9VJ95_9FIRM</name>
<evidence type="ECO:0000256" key="2">
    <source>
        <dbReference type="ARBA" id="ARBA00022490"/>
    </source>
</evidence>
<dbReference type="Pfam" id="PF01795">
    <property type="entry name" value="Methyltransf_5"/>
    <property type="match status" value="1"/>
</dbReference>
<dbReference type="InterPro" id="IPR023397">
    <property type="entry name" value="SAM-dep_MeTrfase_MraW_recog"/>
</dbReference>
<dbReference type="PANTHER" id="PTHR11265">
    <property type="entry name" value="S-ADENOSYL-METHYLTRANSFERASE MRAW"/>
    <property type="match status" value="1"/>
</dbReference>
<keyword evidence="4 7" id="KW-0489">Methyltransferase</keyword>
<protein>
    <recommendedName>
        <fullName evidence="7">Ribosomal RNA small subunit methyltransferase H</fullName>
        <ecNumber evidence="7">2.1.1.199</ecNumber>
    </recommendedName>
    <alternativeName>
        <fullName evidence="7">16S rRNA m(4)C1402 methyltransferase</fullName>
    </alternativeName>
    <alternativeName>
        <fullName evidence="7">rRNA (cytosine-N(4)-)-methyltransferase RsmH</fullName>
    </alternativeName>
</protein>
<dbReference type="OrthoDB" id="9806637at2"/>
<feature type="binding site" evidence="7">
    <location>
        <position position="106"/>
    </location>
    <ligand>
        <name>S-adenosyl-L-methionine</name>
        <dbReference type="ChEBI" id="CHEBI:59789"/>
    </ligand>
</feature>
<evidence type="ECO:0000256" key="3">
    <source>
        <dbReference type="ARBA" id="ARBA00022552"/>
    </source>
</evidence>
<dbReference type="PANTHER" id="PTHR11265:SF0">
    <property type="entry name" value="12S RRNA N4-METHYLCYTIDINE METHYLTRANSFERASE"/>
    <property type="match status" value="1"/>
</dbReference>
<dbReference type="AlphaFoldDB" id="A0A1G9VJ95"/>
<keyword evidence="2 7" id="KW-0963">Cytoplasm</keyword>
<dbReference type="FunFam" id="1.10.150.170:FF:000001">
    <property type="entry name" value="Ribosomal RNA small subunit methyltransferase H"/>
    <property type="match status" value="1"/>
</dbReference>
<keyword evidence="6 7" id="KW-0949">S-adenosyl-L-methionine</keyword>
<evidence type="ECO:0000256" key="1">
    <source>
        <dbReference type="ARBA" id="ARBA00010396"/>
    </source>
</evidence>
<dbReference type="SUPFAM" id="SSF81799">
    <property type="entry name" value="Putative methyltransferase TM0872, insert domain"/>
    <property type="match status" value="1"/>
</dbReference>
<keyword evidence="5 7" id="KW-0808">Transferase</keyword>
<sequence length="307" mass="34134">MEFSHISVLLNECIEALDIKPDGIYVDGTAGGAGHSSEIAKKLASGRLVAIDKDPDAVQTATERLAPYTCAQVVRGDYSSVKEILASLKIEHINGMLLDLGVSSYQLDTAERGFSFHKDAPLDMRMSREGLSAKDIVNTYSYEQLAKILWEYGEERFSRRIADAIVQSRAVKPIETTFELVDIIKSAMPAAAMREGHPARRSFQALRIAVNGELEQLAEAVNDAFDLLAPGGRLCIITFHSLEDRIVKQRFVEFTKGCTCPPDFPVCVCHKTPRGRLVYKKPIEPSQQELDQNPRSRSARLRVIEKL</sequence>
<dbReference type="PIRSF" id="PIRSF004486">
    <property type="entry name" value="MraW"/>
    <property type="match status" value="1"/>
</dbReference>